<keyword evidence="4" id="KW-0807">Transducer</keyword>
<dbReference type="OrthoDB" id="5970885at2759"/>
<feature type="compositionally biased region" description="Polar residues" evidence="5">
    <location>
        <begin position="376"/>
        <end position="387"/>
    </location>
</feature>
<feature type="compositionally biased region" description="Low complexity" evidence="5">
    <location>
        <begin position="423"/>
        <end position="434"/>
    </location>
</feature>
<comment type="caution">
    <text evidence="7">The sequence shown here is derived from an EMBL/GenBank/DDBJ whole genome shotgun (WGS) entry which is preliminary data.</text>
</comment>
<keyword evidence="2 7" id="KW-0675">Receptor</keyword>
<dbReference type="AlphaFoldDB" id="A0A9W9Z0X6"/>
<evidence type="ECO:0000256" key="4">
    <source>
        <dbReference type="ARBA" id="ARBA00023224"/>
    </source>
</evidence>
<feature type="transmembrane region" description="Helical" evidence="6">
    <location>
        <begin position="79"/>
        <end position="101"/>
    </location>
</feature>
<dbReference type="PANTHER" id="PTHR10519:SF20">
    <property type="entry name" value="G-PROTEIN COUPLED RECEPTOR 156-RELATED"/>
    <property type="match status" value="1"/>
</dbReference>
<evidence type="ECO:0000256" key="3">
    <source>
        <dbReference type="ARBA" id="ARBA00023180"/>
    </source>
</evidence>
<dbReference type="GO" id="GO:0004965">
    <property type="term" value="F:G protein-coupled GABA receptor activity"/>
    <property type="evidence" value="ECO:0007669"/>
    <property type="project" value="InterPro"/>
</dbReference>
<keyword evidence="1" id="KW-0297">G-protein coupled receptor</keyword>
<evidence type="ECO:0000313" key="8">
    <source>
        <dbReference type="Proteomes" id="UP001163046"/>
    </source>
</evidence>
<dbReference type="GO" id="GO:0007214">
    <property type="term" value="P:gamma-aminobutyric acid signaling pathway"/>
    <property type="evidence" value="ECO:0007669"/>
    <property type="project" value="TreeGrafter"/>
</dbReference>
<dbReference type="Proteomes" id="UP001163046">
    <property type="component" value="Unassembled WGS sequence"/>
</dbReference>
<feature type="transmembrane region" description="Helical" evidence="6">
    <location>
        <begin position="117"/>
        <end position="138"/>
    </location>
</feature>
<keyword evidence="6" id="KW-1133">Transmembrane helix</keyword>
<reference evidence="7" key="1">
    <citation type="submission" date="2023-01" db="EMBL/GenBank/DDBJ databases">
        <title>Genome assembly of the deep-sea coral Lophelia pertusa.</title>
        <authorList>
            <person name="Herrera S."/>
            <person name="Cordes E."/>
        </authorList>
    </citation>
    <scope>NUCLEOTIDE SEQUENCE</scope>
    <source>
        <strain evidence="7">USNM1676648</strain>
        <tissue evidence="7">Polyp</tissue>
    </source>
</reference>
<proteinExistence type="predicted"/>
<evidence type="ECO:0000256" key="2">
    <source>
        <dbReference type="ARBA" id="ARBA00023170"/>
    </source>
</evidence>
<dbReference type="PANTHER" id="PTHR10519">
    <property type="entry name" value="GABA-B RECEPTOR"/>
    <property type="match status" value="1"/>
</dbReference>
<evidence type="ECO:0000256" key="5">
    <source>
        <dbReference type="SAM" id="MobiDB-lite"/>
    </source>
</evidence>
<protein>
    <submittedName>
        <fullName evidence="7">Gamma-aminobutyric acid type B receptor subunit 1</fullName>
    </submittedName>
</protein>
<sequence length="451" mass="49993">MQWVCKARSWFLSLGYTLCLGSVLPRVLYAYRVVAWRPQTIKKVPWTPRAVKVLREVETPSAYQERPVLVEQCISDNEAGALALLFIPKAMLLLIGALAAWPARRLCIPLCNNTRNCALCLVIAAVMCIVEIPIIMHVRPYPNPFYGVTGLIIISVSAALLIIGVVPQIQRAQKCKKKSQIASGECNDIELRHENGCSRCECDVCTNPKRFRPQLASCSGPYSCSPVSQDWDYMVSGVPNRTKEGEPRIVTETVYIDPPGIPTAAAYTQTMQVFYNTAEIQTVLVRTQSACMITEPEPEVEKAEVTMQTEAEEPTPVAEVDTQTIIVKLRDSHAQTERAQLSNIHVQTDKAEMCHSQVQTDDPPAPPDIVSEESDTASVTSSMTSSPKLERKTKKKKFNVQPRIDTNLTSKRKELVAKSSGVTTPRLRLTTPLPYNASRSRDPSPARGANR</sequence>
<keyword evidence="6" id="KW-0812">Transmembrane</keyword>
<keyword evidence="3" id="KW-0325">Glycoprotein</keyword>
<feature type="region of interest" description="Disordered" evidence="5">
    <location>
        <begin position="354"/>
        <end position="451"/>
    </location>
</feature>
<keyword evidence="8" id="KW-1185">Reference proteome</keyword>
<gene>
    <name evidence="7" type="primary">GABBR1_2</name>
    <name evidence="7" type="ORF">OS493_015454</name>
</gene>
<evidence type="ECO:0000313" key="7">
    <source>
        <dbReference type="EMBL" id="KAJ7372985.1"/>
    </source>
</evidence>
<dbReference type="InterPro" id="IPR002455">
    <property type="entry name" value="GPCR3_GABA-B"/>
</dbReference>
<dbReference type="EMBL" id="MU826833">
    <property type="protein sequence ID" value="KAJ7372985.1"/>
    <property type="molecule type" value="Genomic_DNA"/>
</dbReference>
<evidence type="ECO:0000256" key="1">
    <source>
        <dbReference type="ARBA" id="ARBA00023040"/>
    </source>
</evidence>
<keyword evidence="6" id="KW-0472">Membrane</keyword>
<accession>A0A9W9Z0X6</accession>
<feature type="transmembrane region" description="Helical" evidence="6">
    <location>
        <begin position="144"/>
        <end position="166"/>
    </location>
</feature>
<name>A0A9W9Z0X6_9CNID</name>
<evidence type="ECO:0000256" key="6">
    <source>
        <dbReference type="SAM" id="Phobius"/>
    </source>
</evidence>
<dbReference type="GO" id="GO:0038039">
    <property type="term" value="C:G protein-coupled receptor heterodimeric complex"/>
    <property type="evidence" value="ECO:0007669"/>
    <property type="project" value="TreeGrafter"/>
</dbReference>
<organism evidence="7 8">
    <name type="scientific">Desmophyllum pertusum</name>
    <dbReference type="NCBI Taxonomy" id="174260"/>
    <lineage>
        <taxon>Eukaryota</taxon>
        <taxon>Metazoa</taxon>
        <taxon>Cnidaria</taxon>
        <taxon>Anthozoa</taxon>
        <taxon>Hexacorallia</taxon>
        <taxon>Scleractinia</taxon>
        <taxon>Caryophylliina</taxon>
        <taxon>Caryophylliidae</taxon>
        <taxon>Desmophyllum</taxon>
    </lineage>
</organism>